<gene>
    <name evidence="2" type="ORF">CE154_010865</name>
</gene>
<accession>A0A420KBN8</accession>
<dbReference type="CDD" id="cd13578">
    <property type="entry name" value="PBP2_Bug27"/>
    <property type="match status" value="1"/>
</dbReference>
<proteinExistence type="inferred from homology"/>
<dbReference type="InterPro" id="IPR005064">
    <property type="entry name" value="BUG"/>
</dbReference>
<comment type="caution">
    <text evidence="2">The sequence shown here is derived from an EMBL/GenBank/DDBJ whole genome shotgun (WGS) entry which is preliminary data.</text>
</comment>
<organism evidence="2 3">
    <name type="scientific">Alicycliphilus denitrificans</name>
    <dbReference type="NCBI Taxonomy" id="179636"/>
    <lineage>
        <taxon>Bacteria</taxon>
        <taxon>Pseudomonadati</taxon>
        <taxon>Pseudomonadota</taxon>
        <taxon>Betaproteobacteria</taxon>
        <taxon>Burkholderiales</taxon>
        <taxon>Comamonadaceae</taxon>
        <taxon>Alicycliphilus</taxon>
    </lineage>
</organism>
<protein>
    <submittedName>
        <fullName evidence="2">Tripartite tricarboxylate transporter substrate binding protein</fullName>
    </submittedName>
</protein>
<evidence type="ECO:0000313" key="2">
    <source>
        <dbReference type="EMBL" id="RKJ96524.1"/>
    </source>
</evidence>
<dbReference type="RefSeq" id="WP_094438090.1">
    <property type="nucleotide sequence ID" value="NZ_NKDB02000002.1"/>
</dbReference>
<dbReference type="Pfam" id="PF03401">
    <property type="entry name" value="TctC"/>
    <property type="match status" value="1"/>
</dbReference>
<sequence>MHHLPYRSNWRQGGAGPHGAALAPMSRRALLLAAACGLPGLAGAQASGYPQRPVRLVLGFPPGGATDNSARVVAQKMAEFLRQPIVVENKPGASGNIAAEAVARSAPDGYTLFYTTSTIHGINPNVFAKLPYDPVEDFEPVLYVSRTLLVLLTRNDLGAGSTDELIRLAKSRPGTLSYASAGPGSTQHLAGALFCRQAGIDALHVPYKGSSPALTDLMSGQVDFMIDTISASATFIRAGRLRALAVSGLDRSPALPQLPTIDAEGVKGYNVAAWGGFLVPKGTPAPIVQALNSAGNQALRSQEVVSRAAETGSELQGGTPEEFGKFIRRELASWKLAVAAAGVPKQ</sequence>
<name>A0A420KBN8_9BURK</name>
<reference evidence="2 3" key="1">
    <citation type="submission" date="2018-09" db="EMBL/GenBank/DDBJ databases">
        <title>Genome comparison of Alicycliphilus sp. BQ1, a polyurethanolytic bacterium, with its closest phylogenetic relatives Alicycliphilus denitrificans BC and K601, unable to attack polyurethane.</title>
        <authorList>
            <person name="Loza-Tavera H."/>
            <person name="Lozano L."/>
            <person name="Cevallos M."/>
            <person name="Maya-Lucas O."/>
            <person name="Garcia-Mena J."/>
            <person name="Hernandez J."/>
        </authorList>
    </citation>
    <scope>NUCLEOTIDE SEQUENCE [LARGE SCALE GENOMIC DNA]</scope>
    <source>
        <strain evidence="2 3">BQ1</strain>
    </source>
</reference>
<dbReference type="EMBL" id="NKDB02000002">
    <property type="protein sequence ID" value="RKJ96524.1"/>
    <property type="molecule type" value="Genomic_DNA"/>
</dbReference>
<evidence type="ECO:0000313" key="3">
    <source>
        <dbReference type="Proteomes" id="UP000216225"/>
    </source>
</evidence>
<dbReference type="AlphaFoldDB" id="A0A420KBN8"/>
<dbReference type="Gene3D" id="3.40.190.10">
    <property type="entry name" value="Periplasmic binding protein-like II"/>
    <property type="match status" value="1"/>
</dbReference>
<evidence type="ECO:0000256" key="1">
    <source>
        <dbReference type="ARBA" id="ARBA00006987"/>
    </source>
</evidence>
<dbReference type="InterPro" id="IPR042100">
    <property type="entry name" value="Bug_dom1"/>
</dbReference>
<dbReference type="Proteomes" id="UP000216225">
    <property type="component" value="Unassembled WGS sequence"/>
</dbReference>
<dbReference type="PANTHER" id="PTHR42928">
    <property type="entry name" value="TRICARBOXYLATE-BINDING PROTEIN"/>
    <property type="match status" value="1"/>
</dbReference>
<dbReference type="SUPFAM" id="SSF53850">
    <property type="entry name" value="Periplasmic binding protein-like II"/>
    <property type="match status" value="1"/>
</dbReference>
<dbReference type="PIRSF" id="PIRSF017082">
    <property type="entry name" value="YflP"/>
    <property type="match status" value="1"/>
</dbReference>
<dbReference type="Gene3D" id="3.40.190.150">
    <property type="entry name" value="Bordetella uptake gene, domain 1"/>
    <property type="match status" value="1"/>
</dbReference>
<comment type="similarity">
    <text evidence="1">Belongs to the UPF0065 (bug) family.</text>
</comment>
<dbReference type="PANTHER" id="PTHR42928:SF5">
    <property type="entry name" value="BLR1237 PROTEIN"/>
    <property type="match status" value="1"/>
</dbReference>